<feature type="binding site" evidence="5">
    <location>
        <begin position="260"/>
        <end position="266"/>
    </location>
    <ligand>
        <name>S-adenosyl-L-methionine</name>
        <dbReference type="ChEBI" id="CHEBI:59789"/>
    </ligand>
</feature>
<dbReference type="GO" id="GO:0003723">
    <property type="term" value="F:RNA binding"/>
    <property type="evidence" value="ECO:0007669"/>
    <property type="project" value="UniProtKB-UniRule"/>
</dbReference>
<evidence type="ECO:0000256" key="4">
    <source>
        <dbReference type="ARBA" id="ARBA00022884"/>
    </source>
</evidence>
<evidence type="ECO:0000256" key="2">
    <source>
        <dbReference type="ARBA" id="ARBA00022679"/>
    </source>
</evidence>
<dbReference type="SUPFAM" id="SSF53335">
    <property type="entry name" value="S-adenosyl-L-methionine-dependent methyltransferases"/>
    <property type="match status" value="1"/>
</dbReference>
<dbReference type="FunFam" id="3.40.50.150:FF:000257">
    <property type="entry name" value="16S rRNA methyltransferase"/>
    <property type="match status" value="1"/>
</dbReference>
<sequence>MTHQQPDMLADLPGDGLPARVAALDILTQVLGQKKMLDSVLERAQLFRELPPRDRAFVRMMAATALRRKGQLDDLIARTMMKGEAPRPESLRYILYLGITQILFMDVANHAAVDTSVRLASESGLERKKGFVNAVLRRIAGEEGKRWLSEQDEGALNIPNWIYGQWMTSYGAVRARDIAIASLGEAALDLTLKDSAKAQEWAERLGASILPTGSLRKTDGGLVTEFDGFDGGDWWVQDASSAIPARLFGDIKGKTVLDLCAAPGGKTMQLAAMGANVVALDRSASRMAHLTENLKRTGLSERVQTIVEDGAHWRPREKFHYVLMDAPCTATGTLRRHPDLLSLKSERDQNGLCDIQERLLTNALSLVEVGGILIYCTCSLQKQEGEHMIDAFLQSDPSFVRIPVRKEELGGLDGTINSEGDIRVLPYHLKELGGMDGFYISRMQRVS</sequence>
<dbReference type="InterPro" id="IPR023267">
    <property type="entry name" value="RCMT"/>
</dbReference>
<dbReference type="Pfam" id="PF01189">
    <property type="entry name" value="Methyltr_RsmB-F"/>
    <property type="match status" value="1"/>
</dbReference>
<dbReference type="Gene3D" id="1.10.940.10">
    <property type="entry name" value="NusB-like"/>
    <property type="match status" value="1"/>
</dbReference>
<accession>A0A2W5A1S8</accession>
<dbReference type="PRINTS" id="PR02008">
    <property type="entry name" value="RCMTFAMILY"/>
</dbReference>
<feature type="binding site" evidence="5">
    <location>
        <position position="281"/>
    </location>
    <ligand>
        <name>S-adenosyl-L-methionine</name>
        <dbReference type="ChEBI" id="CHEBI:59789"/>
    </ligand>
</feature>
<dbReference type="InterPro" id="IPR006027">
    <property type="entry name" value="NusB_RsmB_TIM44"/>
</dbReference>
<evidence type="ECO:0000256" key="5">
    <source>
        <dbReference type="PROSITE-ProRule" id="PRU01023"/>
    </source>
</evidence>
<feature type="binding site" evidence="5">
    <location>
        <position position="325"/>
    </location>
    <ligand>
        <name>S-adenosyl-L-methionine</name>
        <dbReference type="ChEBI" id="CHEBI:59789"/>
    </ligand>
</feature>
<feature type="binding site" evidence="5">
    <location>
        <position position="309"/>
    </location>
    <ligand>
        <name>S-adenosyl-L-methionine</name>
        <dbReference type="ChEBI" id="CHEBI:59789"/>
    </ligand>
</feature>
<dbReference type="GO" id="GO:0001510">
    <property type="term" value="P:RNA methylation"/>
    <property type="evidence" value="ECO:0007669"/>
    <property type="project" value="InterPro"/>
</dbReference>
<dbReference type="SUPFAM" id="SSF48013">
    <property type="entry name" value="NusB-like"/>
    <property type="match status" value="1"/>
</dbReference>
<dbReference type="InterPro" id="IPR029063">
    <property type="entry name" value="SAM-dependent_MTases_sf"/>
</dbReference>
<gene>
    <name evidence="7" type="ORF">DI626_01515</name>
</gene>
<dbReference type="AlphaFoldDB" id="A0A2W5A1S8"/>
<keyword evidence="4 5" id="KW-0694">RNA-binding</keyword>
<reference evidence="7 8" key="1">
    <citation type="submission" date="2017-08" db="EMBL/GenBank/DDBJ databases">
        <title>Infants hospitalized years apart are colonized by the same room-sourced microbial strains.</title>
        <authorList>
            <person name="Brooks B."/>
            <person name="Olm M.R."/>
            <person name="Firek B.A."/>
            <person name="Baker R."/>
            <person name="Thomas B.C."/>
            <person name="Morowitz M.J."/>
            <person name="Banfield J.F."/>
        </authorList>
    </citation>
    <scope>NUCLEOTIDE SEQUENCE [LARGE SCALE GENOMIC DNA]</scope>
    <source>
        <strain evidence="7">S2_018_000_R2_104</strain>
    </source>
</reference>
<dbReference type="PANTHER" id="PTHR22807:SF61">
    <property type="entry name" value="NOL1_NOP2_SUN FAMILY PROTEIN _ ANTITERMINATION NUSB DOMAIN-CONTAINING PROTEIN"/>
    <property type="match status" value="1"/>
</dbReference>
<organism evidence="7 8">
    <name type="scientific">Micavibrio aeruginosavorus</name>
    <dbReference type="NCBI Taxonomy" id="349221"/>
    <lineage>
        <taxon>Bacteria</taxon>
        <taxon>Pseudomonadati</taxon>
        <taxon>Bdellovibrionota</taxon>
        <taxon>Bdellovibrionia</taxon>
        <taxon>Bdellovibrionales</taxon>
        <taxon>Pseudobdellovibrionaceae</taxon>
        <taxon>Micavibrio</taxon>
    </lineage>
</organism>
<dbReference type="Gene3D" id="3.40.50.150">
    <property type="entry name" value="Vaccinia Virus protein VP39"/>
    <property type="match status" value="1"/>
</dbReference>
<keyword evidence="3 5" id="KW-0949">S-adenosyl-L-methionine</keyword>
<feature type="active site" description="Nucleophile" evidence="5">
    <location>
        <position position="378"/>
    </location>
</feature>
<dbReference type="InterPro" id="IPR001678">
    <property type="entry name" value="MeTrfase_RsmB-F_NOP2_dom"/>
</dbReference>
<evidence type="ECO:0000256" key="3">
    <source>
        <dbReference type="ARBA" id="ARBA00022691"/>
    </source>
</evidence>
<dbReference type="PANTHER" id="PTHR22807">
    <property type="entry name" value="NOP2 YEAST -RELATED NOL1/NOP2/FMU SUN DOMAIN-CONTAINING"/>
    <property type="match status" value="1"/>
</dbReference>
<dbReference type="Pfam" id="PF01029">
    <property type="entry name" value="NusB"/>
    <property type="match status" value="1"/>
</dbReference>
<evidence type="ECO:0000313" key="7">
    <source>
        <dbReference type="EMBL" id="PZO88534.1"/>
    </source>
</evidence>
<dbReference type="GO" id="GO:0006355">
    <property type="term" value="P:regulation of DNA-templated transcription"/>
    <property type="evidence" value="ECO:0007669"/>
    <property type="project" value="InterPro"/>
</dbReference>
<dbReference type="GO" id="GO:0008173">
    <property type="term" value="F:RNA methyltransferase activity"/>
    <property type="evidence" value="ECO:0007669"/>
    <property type="project" value="InterPro"/>
</dbReference>
<keyword evidence="1 5" id="KW-0489">Methyltransferase</keyword>
<dbReference type="InterPro" id="IPR035926">
    <property type="entry name" value="NusB-like_sf"/>
</dbReference>
<dbReference type="CDD" id="cd02440">
    <property type="entry name" value="AdoMet_MTases"/>
    <property type="match status" value="1"/>
</dbReference>
<dbReference type="InterPro" id="IPR049560">
    <property type="entry name" value="MeTrfase_RsmB-F_NOP2_cat"/>
</dbReference>
<comment type="similarity">
    <text evidence="5">Belongs to the class I-like SAM-binding methyltransferase superfamily. RsmB/NOP family.</text>
</comment>
<dbReference type="EMBL" id="QFNK01000014">
    <property type="protein sequence ID" value="PZO88534.1"/>
    <property type="molecule type" value="Genomic_DNA"/>
</dbReference>
<dbReference type="Proteomes" id="UP000249557">
    <property type="component" value="Unassembled WGS sequence"/>
</dbReference>
<proteinExistence type="inferred from homology"/>
<comment type="caution">
    <text evidence="7">The sequence shown here is derived from an EMBL/GenBank/DDBJ whole genome shotgun (WGS) entry which is preliminary data.</text>
</comment>
<evidence type="ECO:0000256" key="1">
    <source>
        <dbReference type="ARBA" id="ARBA00022603"/>
    </source>
</evidence>
<evidence type="ECO:0000259" key="6">
    <source>
        <dbReference type="PROSITE" id="PS51686"/>
    </source>
</evidence>
<protein>
    <submittedName>
        <fullName evidence="7">MFS transporter</fullName>
    </submittedName>
</protein>
<feature type="domain" description="SAM-dependent MTase RsmB/NOP-type" evidence="6">
    <location>
        <begin position="163"/>
        <end position="446"/>
    </location>
</feature>
<name>A0A2W5A1S8_9BACT</name>
<evidence type="ECO:0000313" key="8">
    <source>
        <dbReference type="Proteomes" id="UP000249557"/>
    </source>
</evidence>
<dbReference type="PROSITE" id="PS51686">
    <property type="entry name" value="SAM_MT_RSMB_NOP"/>
    <property type="match status" value="1"/>
</dbReference>
<keyword evidence="2 5" id="KW-0808">Transferase</keyword>